<evidence type="ECO:0000313" key="4">
    <source>
        <dbReference type="EMBL" id="MBC8540228.1"/>
    </source>
</evidence>
<feature type="domain" description="N-acetyltransferase" evidence="3">
    <location>
        <begin position="1"/>
        <end position="175"/>
    </location>
</feature>
<dbReference type="GO" id="GO:0016747">
    <property type="term" value="F:acyltransferase activity, transferring groups other than amino-acyl groups"/>
    <property type="evidence" value="ECO:0007669"/>
    <property type="project" value="InterPro"/>
</dbReference>
<evidence type="ECO:0000313" key="5">
    <source>
        <dbReference type="Proteomes" id="UP000611762"/>
    </source>
</evidence>
<dbReference type="AlphaFoldDB" id="A0A926HYB3"/>
<dbReference type="SUPFAM" id="SSF55729">
    <property type="entry name" value="Acyl-CoA N-acyltransferases (Nat)"/>
    <property type="match status" value="1"/>
</dbReference>
<dbReference type="Gene3D" id="3.40.630.30">
    <property type="match status" value="1"/>
</dbReference>
<evidence type="ECO:0000256" key="1">
    <source>
        <dbReference type="ARBA" id="ARBA00022679"/>
    </source>
</evidence>
<dbReference type="InterPro" id="IPR016181">
    <property type="entry name" value="Acyl_CoA_acyltransferase"/>
</dbReference>
<name>A0A926HYB3_9FIRM</name>
<sequence>MIYRKLSEQEICRQLFAGFQRRQVVTNCWRKQDGQWQIQAAPFIDQWSEEDYSFLVSCLKNTVQTGGVVFGAFLSETLKGFASVESRPLGKARDYLDLSSLHVSAELRGRGTGRELFARAADWARERGAKKLYISAHSAVETQAFYKALGCVEAEEYNPEHVEQEPFDCQMEFVL</sequence>
<dbReference type="InterPro" id="IPR050832">
    <property type="entry name" value="Bact_Acetyltransf"/>
</dbReference>
<keyword evidence="1" id="KW-0808">Transferase</keyword>
<keyword evidence="5" id="KW-1185">Reference proteome</keyword>
<reference evidence="4" key="1">
    <citation type="submission" date="2020-08" db="EMBL/GenBank/DDBJ databases">
        <title>Genome public.</title>
        <authorList>
            <person name="Liu C."/>
            <person name="Sun Q."/>
        </authorList>
    </citation>
    <scope>NUCLEOTIDE SEQUENCE</scope>
    <source>
        <strain evidence="4">H8</strain>
    </source>
</reference>
<evidence type="ECO:0000256" key="2">
    <source>
        <dbReference type="ARBA" id="ARBA00023315"/>
    </source>
</evidence>
<accession>A0A926HYB3</accession>
<gene>
    <name evidence="4" type="ORF">H8698_04485</name>
</gene>
<dbReference type="EMBL" id="JACRSU010000001">
    <property type="protein sequence ID" value="MBC8540228.1"/>
    <property type="molecule type" value="Genomic_DNA"/>
</dbReference>
<keyword evidence="2" id="KW-0012">Acyltransferase</keyword>
<comment type="caution">
    <text evidence="4">The sequence shown here is derived from an EMBL/GenBank/DDBJ whole genome shotgun (WGS) entry which is preliminary data.</text>
</comment>
<protein>
    <submittedName>
        <fullName evidence="4">GNAT family N-acetyltransferase</fullName>
    </submittedName>
</protein>
<dbReference type="PROSITE" id="PS51186">
    <property type="entry name" value="GNAT"/>
    <property type="match status" value="1"/>
</dbReference>
<proteinExistence type="predicted"/>
<evidence type="ECO:0000259" key="3">
    <source>
        <dbReference type="PROSITE" id="PS51186"/>
    </source>
</evidence>
<dbReference type="InterPro" id="IPR000182">
    <property type="entry name" value="GNAT_dom"/>
</dbReference>
<organism evidence="4 5">
    <name type="scientific">Congzhengia minquanensis</name>
    <dbReference type="NCBI Taxonomy" id="2763657"/>
    <lineage>
        <taxon>Bacteria</taxon>
        <taxon>Bacillati</taxon>
        <taxon>Bacillota</taxon>
        <taxon>Clostridia</taxon>
        <taxon>Eubacteriales</taxon>
        <taxon>Oscillospiraceae</taxon>
        <taxon>Congzhengia</taxon>
    </lineage>
</organism>
<dbReference type="RefSeq" id="WP_249311332.1">
    <property type="nucleotide sequence ID" value="NZ_JACRSU010000001.1"/>
</dbReference>
<dbReference type="Proteomes" id="UP000611762">
    <property type="component" value="Unassembled WGS sequence"/>
</dbReference>
<dbReference type="CDD" id="cd04301">
    <property type="entry name" value="NAT_SF"/>
    <property type="match status" value="1"/>
</dbReference>
<dbReference type="Pfam" id="PF00583">
    <property type="entry name" value="Acetyltransf_1"/>
    <property type="match status" value="1"/>
</dbReference>
<dbReference type="PANTHER" id="PTHR43877">
    <property type="entry name" value="AMINOALKYLPHOSPHONATE N-ACETYLTRANSFERASE-RELATED-RELATED"/>
    <property type="match status" value="1"/>
</dbReference>